<comment type="caution">
    <text evidence="3">The sequence shown here is derived from an EMBL/GenBank/DDBJ whole genome shotgun (WGS) entry which is preliminary data.</text>
</comment>
<dbReference type="PANTHER" id="PTHR24321">
    <property type="entry name" value="DEHYDROGENASES, SHORT CHAIN"/>
    <property type="match status" value="1"/>
</dbReference>
<evidence type="ECO:0000256" key="1">
    <source>
        <dbReference type="ARBA" id="ARBA00006484"/>
    </source>
</evidence>
<dbReference type="SUPFAM" id="SSF51735">
    <property type="entry name" value="NAD(P)-binding Rossmann-fold domains"/>
    <property type="match status" value="1"/>
</dbReference>
<reference evidence="3" key="1">
    <citation type="journal article" date="2014" name="Int. J. Syst. Evol. Microbiol.">
        <title>Complete genome of a new Firmicutes species belonging to the dominant human colonic microbiota ('Ruminococcus bicirculans') reveals two chromosomes and a selective capacity to utilize plant glucans.</title>
        <authorList>
            <consortium name="NISC Comparative Sequencing Program"/>
            <person name="Wegmann U."/>
            <person name="Louis P."/>
            <person name="Goesmann A."/>
            <person name="Henrissat B."/>
            <person name="Duncan S.H."/>
            <person name="Flint H.J."/>
        </authorList>
    </citation>
    <scope>NUCLEOTIDE SEQUENCE</scope>
    <source>
        <strain evidence="3">JCM 17590</strain>
    </source>
</reference>
<dbReference type="PANTHER" id="PTHR24321:SF8">
    <property type="entry name" value="ESTRADIOL 17-BETA-DEHYDROGENASE 8-RELATED"/>
    <property type="match status" value="1"/>
</dbReference>
<reference evidence="3" key="2">
    <citation type="submission" date="2023-12" db="EMBL/GenBank/DDBJ databases">
        <authorList>
            <person name="Sun Q."/>
            <person name="Inoue M."/>
        </authorList>
    </citation>
    <scope>NUCLEOTIDE SEQUENCE</scope>
    <source>
        <strain evidence="3">JCM 17590</strain>
    </source>
</reference>
<protein>
    <submittedName>
        <fullName evidence="3">SDR family oxidoreductase</fullName>
    </submittedName>
</protein>
<dbReference type="EMBL" id="BAABBV010000002">
    <property type="protein sequence ID" value="GAA4166003.1"/>
    <property type="molecule type" value="Genomic_DNA"/>
</dbReference>
<sequence length="277" mass="27725">MAEQVVVVVGVGGMGELIAERQGAGKRVLLADFSEASLTRVAERLTGNGFDVLTHPVDVSDADSVAALAAAAAEAGEIVQFVHTAGLSPAQAPTEAVLRVDLAGVALALEEFGRVIAPGGAGVVIASMAGHFAAGRFPAELEQSLTTTPARELLSLPIAQPGALPDAGAAYSLAKRANQLRVAAASLAWGERGARVNSISPGVISTPMGQQELASESGAGMRAMIQASGTGRIGTPSDIAAAAAFLLGPESSFITGTDLLVDGGVVAAVRNGRLNLG</sequence>
<comment type="similarity">
    <text evidence="1">Belongs to the short-chain dehydrogenases/reductases (SDR) family.</text>
</comment>
<organism evidence="3 4">
    <name type="scientific">Gryllotalpicola daejeonensis</name>
    <dbReference type="NCBI Taxonomy" id="993087"/>
    <lineage>
        <taxon>Bacteria</taxon>
        <taxon>Bacillati</taxon>
        <taxon>Actinomycetota</taxon>
        <taxon>Actinomycetes</taxon>
        <taxon>Micrococcales</taxon>
        <taxon>Microbacteriaceae</taxon>
        <taxon>Gryllotalpicola</taxon>
    </lineage>
</organism>
<evidence type="ECO:0000313" key="4">
    <source>
        <dbReference type="Proteomes" id="UP001415169"/>
    </source>
</evidence>
<dbReference type="PRINTS" id="PR00081">
    <property type="entry name" value="GDHRDH"/>
</dbReference>
<dbReference type="InterPro" id="IPR002347">
    <property type="entry name" value="SDR_fam"/>
</dbReference>
<dbReference type="Gene3D" id="3.40.50.720">
    <property type="entry name" value="NAD(P)-binding Rossmann-like Domain"/>
    <property type="match status" value="1"/>
</dbReference>
<dbReference type="InterPro" id="IPR036291">
    <property type="entry name" value="NAD(P)-bd_dom_sf"/>
</dbReference>
<proteinExistence type="inferred from homology"/>
<name>A0ABP7ZNK6_9MICO</name>
<keyword evidence="4" id="KW-1185">Reference proteome</keyword>
<dbReference type="Pfam" id="PF13561">
    <property type="entry name" value="adh_short_C2"/>
    <property type="match status" value="1"/>
</dbReference>
<dbReference type="Proteomes" id="UP001415169">
    <property type="component" value="Unassembled WGS sequence"/>
</dbReference>
<evidence type="ECO:0000256" key="2">
    <source>
        <dbReference type="ARBA" id="ARBA00023002"/>
    </source>
</evidence>
<accession>A0ABP7ZNK6</accession>
<dbReference type="Pfam" id="PF00106">
    <property type="entry name" value="adh_short"/>
    <property type="match status" value="1"/>
</dbReference>
<keyword evidence="2" id="KW-0560">Oxidoreductase</keyword>
<evidence type="ECO:0000313" key="3">
    <source>
        <dbReference type="EMBL" id="GAA4166003.1"/>
    </source>
</evidence>
<gene>
    <name evidence="3" type="ORF">GCM10022286_29970</name>
</gene>
<dbReference type="NCBIfam" id="NF005395">
    <property type="entry name" value="PRK06940.1"/>
    <property type="match status" value="1"/>
</dbReference>
<dbReference type="RefSeq" id="WP_344792696.1">
    <property type="nucleotide sequence ID" value="NZ_BAABBV010000002.1"/>
</dbReference>